<keyword evidence="2" id="KW-0812">Transmembrane</keyword>
<feature type="transmembrane region" description="Helical" evidence="2">
    <location>
        <begin position="12"/>
        <end position="33"/>
    </location>
</feature>
<evidence type="ECO:0000313" key="4">
    <source>
        <dbReference type="Proteomes" id="UP000319557"/>
    </source>
</evidence>
<gene>
    <name evidence="3" type="ORF">EC9_52870</name>
</gene>
<proteinExistence type="predicted"/>
<evidence type="ECO:0000256" key="1">
    <source>
        <dbReference type="SAM" id="MobiDB-lite"/>
    </source>
</evidence>
<dbReference type="Proteomes" id="UP000319557">
    <property type="component" value="Chromosome"/>
</dbReference>
<organism evidence="3 4">
    <name type="scientific">Rosistilla ulvae</name>
    <dbReference type="NCBI Taxonomy" id="1930277"/>
    <lineage>
        <taxon>Bacteria</taxon>
        <taxon>Pseudomonadati</taxon>
        <taxon>Planctomycetota</taxon>
        <taxon>Planctomycetia</taxon>
        <taxon>Pirellulales</taxon>
        <taxon>Pirellulaceae</taxon>
        <taxon>Rosistilla</taxon>
    </lineage>
</organism>
<dbReference type="KEGG" id="ruv:EC9_52870"/>
<dbReference type="EMBL" id="CP036261">
    <property type="protein sequence ID" value="QDS91067.1"/>
    <property type="molecule type" value="Genomic_DNA"/>
</dbReference>
<keyword evidence="2" id="KW-1133">Transmembrane helix</keyword>
<feature type="region of interest" description="Disordered" evidence="1">
    <location>
        <begin position="143"/>
        <end position="178"/>
    </location>
</feature>
<keyword evidence="2" id="KW-0472">Membrane</keyword>
<evidence type="ECO:0000313" key="3">
    <source>
        <dbReference type="EMBL" id="QDS91067.1"/>
    </source>
</evidence>
<protein>
    <submittedName>
        <fullName evidence="3">Uncharacterized protein</fullName>
    </submittedName>
</protein>
<dbReference type="AlphaFoldDB" id="A0A517M8F4"/>
<reference evidence="3 4" key="1">
    <citation type="submission" date="2019-02" db="EMBL/GenBank/DDBJ databases">
        <title>Deep-cultivation of Planctomycetes and their phenomic and genomic characterization uncovers novel biology.</title>
        <authorList>
            <person name="Wiegand S."/>
            <person name="Jogler M."/>
            <person name="Boedeker C."/>
            <person name="Pinto D."/>
            <person name="Vollmers J."/>
            <person name="Rivas-Marin E."/>
            <person name="Kohn T."/>
            <person name="Peeters S.H."/>
            <person name="Heuer A."/>
            <person name="Rast P."/>
            <person name="Oberbeckmann S."/>
            <person name="Bunk B."/>
            <person name="Jeske O."/>
            <person name="Meyerdierks A."/>
            <person name="Storesund J.E."/>
            <person name="Kallscheuer N."/>
            <person name="Luecker S."/>
            <person name="Lage O.M."/>
            <person name="Pohl T."/>
            <person name="Merkel B.J."/>
            <person name="Hornburger P."/>
            <person name="Mueller R.-W."/>
            <person name="Bruemmer F."/>
            <person name="Labrenz M."/>
            <person name="Spormann A.M."/>
            <person name="Op den Camp H."/>
            <person name="Overmann J."/>
            <person name="Amann R."/>
            <person name="Jetten M.S.M."/>
            <person name="Mascher T."/>
            <person name="Medema M.H."/>
            <person name="Devos D.P."/>
            <person name="Kaster A.-K."/>
            <person name="Ovreas L."/>
            <person name="Rohde M."/>
            <person name="Galperin M.Y."/>
            <person name="Jogler C."/>
        </authorList>
    </citation>
    <scope>NUCLEOTIDE SEQUENCE [LARGE SCALE GENOMIC DNA]</scope>
    <source>
        <strain evidence="3 4">EC9</strain>
    </source>
</reference>
<keyword evidence="4" id="KW-1185">Reference proteome</keyword>
<accession>A0A517M8F4</accession>
<sequence length="178" mass="19321">MSHNKVIGSTQWMLVTLVAVGMLSSLVILRAYGQEPTSPDVDQKIQDSIRSALQGESSTAPAEEPLLGDVLDLIRRQGSILDGSTLDTDDDFKPEQAESTAVSDAHYRVAEMLLKTSRMLAALPGQSDLERQQLVRQMRRQAAKCLQGGEPTPPGDVFFQPAGDPVAPLQFGDDTNEE</sequence>
<name>A0A517M8F4_9BACT</name>
<dbReference type="OrthoDB" id="279444at2"/>
<evidence type="ECO:0000256" key="2">
    <source>
        <dbReference type="SAM" id="Phobius"/>
    </source>
</evidence>
<dbReference type="RefSeq" id="WP_145348767.1">
    <property type="nucleotide sequence ID" value="NZ_CP036261.1"/>
</dbReference>